<evidence type="ECO:0000256" key="9">
    <source>
        <dbReference type="ARBA" id="ARBA00038341"/>
    </source>
</evidence>
<dbReference type="Gene3D" id="1.20.1530.20">
    <property type="match status" value="1"/>
</dbReference>
<dbReference type="GO" id="GO:0006813">
    <property type="term" value="P:potassium ion transport"/>
    <property type="evidence" value="ECO:0007669"/>
    <property type="project" value="UniProtKB-KW"/>
</dbReference>
<accession>A0A7N2MDG8</accession>
<keyword evidence="15" id="KW-1185">Reference proteome</keyword>
<keyword evidence="4 10" id="KW-0812">Transmembrane</keyword>
<keyword evidence="6 10" id="KW-1133">Transmembrane helix</keyword>
<feature type="transmembrane region" description="Helical" evidence="10">
    <location>
        <begin position="293"/>
        <end position="311"/>
    </location>
</feature>
<dbReference type="AlphaFoldDB" id="A0A7N2MDG8"/>
<dbReference type="GO" id="GO:0012505">
    <property type="term" value="C:endomembrane system"/>
    <property type="evidence" value="ECO:0007669"/>
    <property type="project" value="TreeGrafter"/>
</dbReference>
<dbReference type="InterPro" id="IPR050794">
    <property type="entry name" value="CPA2_transporter"/>
</dbReference>
<evidence type="ECO:0000259" key="11">
    <source>
        <dbReference type="Pfam" id="PF00999"/>
    </source>
</evidence>
<dbReference type="Gramene" id="QL08p052890:mrna">
    <property type="protein sequence ID" value="QL08p052890:mrna"/>
    <property type="gene ID" value="QL08p052890"/>
</dbReference>
<dbReference type="InterPro" id="IPR057291">
    <property type="entry name" value="CHX17_2nd"/>
</dbReference>
<keyword evidence="7" id="KW-0406">Ion transport</keyword>
<feature type="transmembrane region" description="Helical" evidence="10">
    <location>
        <begin position="79"/>
        <end position="97"/>
    </location>
</feature>
<keyword evidence="5" id="KW-0630">Potassium</keyword>
<dbReference type="GO" id="GO:0006885">
    <property type="term" value="P:regulation of pH"/>
    <property type="evidence" value="ECO:0007669"/>
    <property type="project" value="TreeGrafter"/>
</dbReference>
<organism evidence="14 15">
    <name type="scientific">Quercus lobata</name>
    <name type="common">Valley oak</name>
    <dbReference type="NCBI Taxonomy" id="97700"/>
    <lineage>
        <taxon>Eukaryota</taxon>
        <taxon>Viridiplantae</taxon>
        <taxon>Streptophyta</taxon>
        <taxon>Embryophyta</taxon>
        <taxon>Tracheophyta</taxon>
        <taxon>Spermatophyta</taxon>
        <taxon>Magnoliopsida</taxon>
        <taxon>eudicotyledons</taxon>
        <taxon>Gunneridae</taxon>
        <taxon>Pentapetalae</taxon>
        <taxon>rosids</taxon>
        <taxon>fabids</taxon>
        <taxon>Fagales</taxon>
        <taxon>Fagaceae</taxon>
        <taxon>Quercus</taxon>
    </lineage>
</organism>
<evidence type="ECO:0000256" key="10">
    <source>
        <dbReference type="SAM" id="Phobius"/>
    </source>
</evidence>
<gene>
    <name evidence="14" type="primary">LOC115958536</name>
</gene>
<dbReference type="PANTHER" id="PTHR32468">
    <property type="entry name" value="CATION/H + ANTIPORTER"/>
    <property type="match status" value="1"/>
</dbReference>
<evidence type="ECO:0000256" key="1">
    <source>
        <dbReference type="ARBA" id="ARBA00004141"/>
    </source>
</evidence>
<feature type="transmembrane region" description="Helical" evidence="10">
    <location>
        <begin position="323"/>
        <end position="345"/>
    </location>
</feature>
<dbReference type="GO" id="GO:1902600">
    <property type="term" value="P:proton transmembrane transport"/>
    <property type="evidence" value="ECO:0007669"/>
    <property type="project" value="InterPro"/>
</dbReference>
<feature type="transmembrane region" description="Helical" evidence="10">
    <location>
        <begin position="50"/>
        <end position="67"/>
    </location>
</feature>
<protein>
    <recommendedName>
        <fullName evidence="16">Cation/H+ exchanger domain-containing protein</fullName>
    </recommendedName>
</protein>
<evidence type="ECO:0000256" key="7">
    <source>
        <dbReference type="ARBA" id="ARBA00023065"/>
    </source>
</evidence>
<feature type="transmembrane region" description="Helical" evidence="10">
    <location>
        <begin position="389"/>
        <end position="411"/>
    </location>
</feature>
<dbReference type="GO" id="GO:0015297">
    <property type="term" value="F:antiporter activity"/>
    <property type="evidence" value="ECO:0007669"/>
    <property type="project" value="InterPro"/>
</dbReference>
<reference evidence="14" key="2">
    <citation type="submission" date="2021-01" db="UniProtKB">
        <authorList>
            <consortium name="EnsemblPlants"/>
        </authorList>
    </citation>
    <scope>IDENTIFICATION</scope>
</reference>
<evidence type="ECO:0008006" key="16">
    <source>
        <dbReference type="Google" id="ProtNLM"/>
    </source>
</evidence>
<evidence type="ECO:0000256" key="3">
    <source>
        <dbReference type="ARBA" id="ARBA00022538"/>
    </source>
</evidence>
<feature type="transmembrane region" description="Helical" evidence="10">
    <location>
        <begin position="146"/>
        <end position="168"/>
    </location>
</feature>
<dbReference type="Pfam" id="PF23259">
    <property type="entry name" value="CHX17_C"/>
    <property type="match status" value="1"/>
</dbReference>
<keyword evidence="8 10" id="KW-0472">Membrane</keyword>
<dbReference type="KEGG" id="qlo:115958536"/>
<dbReference type="PANTHER" id="PTHR32468:SF18">
    <property type="entry name" value="CATION_H(+) ANTIPORTER 1"/>
    <property type="match status" value="1"/>
</dbReference>
<sequence length="789" mass="87346">MDATHRIACQENLFNPLTSMGMQVSGILVISHFFHLLLKGLGQPGPIAQIFAGLVLGPTGLSNIPLVNRFFYQSTGADFYEIFGLFCRIIFMFLIGLETDIPYVRRNNVVVVTAIAFGGAIIGMIFGLATSAFLHHELEVQGQKTMFVAIIVLLLAYTASPVVIRLAAELKFDTSDIGRLAIISSLIIEMTCLAIFNLVLAIHANKVYKYGIYCVLLDVVIIFINKYLADWFNKRDNNQKYLKNTELFVILSLVIGSAMYVEWASFNSIVSCFAIGLMFPKRGKAARTLIHKLNFSVHNFILPIYFGYIGFQFNGRFLNSWNNVLIVVIMVLLSIGCKISGTLIVCRYLKIPLNKGVLLGFIMNLKGHADLLFIGSSSKILMTWSPRSYNLLLISIVINTIISGPVVALLMRKQENLLGNIHTELEIHDPDKEELRMLACVYGPRPLSAILSLVSALSGSQKAPITPYLMQLIELLPKRRTNVSYHELEADELSDDEDYGGNDALEINEAVDNFTSETKILVRVTKAVSSIATLYEDVCNSAEDLRVSIILLPFHKHQRIDGKMDIGKEGIRTTNQKVLRHAPCSVGIIVSRGIDGVPGFLQLLGSDTVQHMATLFFGGPDDREAIAWSRRIAAHPRVNLTVIRFLPASSSSNVRNSQIDDSSDEDDGMFVKLSRLEKGNDVNEIDNAFLSEFYNRYVTSGQVGYVEKYVNNAAQTAAALKDIGDMYSLFIVGKGGRGNSPLTTGICDWEECPELGTIGDFLASSDFNINGSVLVVQQHRHAKKDALDD</sequence>
<dbReference type="Pfam" id="PF00999">
    <property type="entry name" value="Na_H_Exchanger"/>
    <property type="match status" value="1"/>
</dbReference>
<dbReference type="InParanoid" id="A0A7N2MDG8"/>
<dbReference type="EMBL" id="LRBV02000008">
    <property type="status" value="NOT_ANNOTATED_CDS"/>
    <property type="molecule type" value="Genomic_DNA"/>
</dbReference>
<reference evidence="14 15" key="1">
    <citation type="journal article" date="2016" name="G3 (Bethesda)">
        <title>First Draft Assembly and Annotation of the Genome of a California Endemic Oak Quercus lobata Nee (Fagaceae).</title>
        <authorList>
            <person name="Sork V.L."/>
            <person name="Fitz-Gibbon S.T."/>
            <person name="Puiu D."/>
            <person name="Crepeau M."/>
            <person name="Gugger P.F."/>
            <person name="Sherman R."/>
            <person name="Stevens K."/>
            <person name="Langley C.H."/>
            <person name="Pellegrini M."/>
            <person name="Salzberg S.L."/>
        </authorList>
    </citation>
    <scope>NUCLEOTIDE SEQUENCE [LARGE SCALE GENOMIC DNA]</scope>
    <source>
        <strain evidence="14 15">cv. SW786</strain>
    </source>
</reference>
<dbReference type="GO" id="GO:0016020">
    <property type="term" value="C:membrane"/>
    <property type="evidence" value="ECO:0007669"/>
    <property type="project" value="UniProtKB-SubCell"/>
</dbReference>
<dbReference type="GeneID" id="115958536"/>
<name>A0A7N2MDG8_QUELO</name>
<dbReference type="Pfam" id="PF23256">
    <property type="entry name" value="CHX17_2nd"/>
    <property type="match status" value="1"/>
</dbReference>
<dbReference type="RefSeq" id="XP_030932809.1">
    <property type="nucleotide sequence ID" value="XM_031076949.1"/>
</dbReference>
<dbReference type="Proteomes" id="UP000594261">
    <property type="component" value="Chromosome 8"/>
</dbReference>
<evidence type="ECO:0000313" key="15">
    <source>
        <dbReference type="Proteomes" id="UP000594261"/>
    </source>
</evidence>
<comment type="similarity">
    <text evidence="9">Belongs to the monovalent cation:proton antiporter 2 (CPA2) transporter (TC 2.A.37) family. CHX (TC 2.A.37.4) subfamily.</text>
</comment>
<evidence type="ECO:0000259" key="13">
    <source>
        <dbReference type="Pfam" id="PF23259"/>
    </source>
</evidence>
<evidence type="ECO:0000256" key="4">
    <source>
        <dbReference type="ARBA" id="ARBA00022692"/>
    </source>
</evidence>
<keyword evidence="2" id="KW-0813">Transport</keyword>
<evidence type="ECO:0000256" key="8">
    <source>
        <dbReference type="ARBA" id="ARBA00023136"/>
    </source>
</evidence>
<proteinExistence type="inferred from homology"/>
<dbReference type="InterPro" id="IPR057290">
    <property type="entry name" value="CHX17_C"/>
</dbReference>
<keyword evidence="3" id="KW-0633">Potassium transport</keyword>
<evidence type="ECO:0000256" key="2">
    <source>
        <dbReference type="ARBA" id="ARBA00022448"/>
    </source>
</evidence>
<dbReference type="InterPro" id="IPR038770">
    <property type="entry name" value="Na+/solute_symporter_sf"/>
</dbReference>
<evidence type="ECO:0000313" key="14">
    <source>
        <dbReference type="EnsemblPlants" id="QL08p052890:mrna"/>
    </source>
</evidence>
<feature type="domain" description="Cation/H(+) antiporter C-terminal" evidence="13">
    <location>
        <begin position="613"/>
        <end position="779"/>
    </location>
</feature>
<feature type="domain" description="Cation/H+ exchanger transmembrane" evidence="11">
    <location>
        <begin position="30"/>
        <end position="412"/>
    </location>
</feature>
<feature type="transmembrane region" description="Helical" evidence="10">
    <location>
        <begin position="109"/>
        <end position="134"/>
    </location>
</feature>
<feature type="domain" description="Cation/H(+) antiporter central" evidence="12">
    <location>
        <begin position="510"/>
        <end position="596"/>
    </location>
</feature>
<dbReference type="EnsemblPlants" id="QL08p052890:mrna">
    <property type="protein sequence ID" value="QL08p052890:mrna"/>
    <property type="gene ID" value="QL08p052890"/>
</dbReference>
<feature type="transmembrane region" description="Helical" evidence="10">
    <location>
        <begin position="180"/>
        <end position="204"/>
    </location>
</feature>
<evidence type="ECO:0000259" key="12">
    <source>
        <dbReference type="Pfam" id="PF23256"/>
    </source>
</evidence>
<comment type="subcellular location">
    <subcellularLocation>
        <location evidence="1">Membrane</location>
        <topology evidence="1">Multi-pass membrane protein</topology>
    </subcellularLocation>
</comment>
<feature type="transmembrane region" description="Helical" evidence="10">
    <location>
        <begin position="20"/>
        <end position="38"/>
    </location>
</feature>
<evidence type="ECO:0000256" key="6">
    <source>
        <dbReference type="ARBA" id="ARBA00022989"/>
    </source>
</evidence>
<feature type="transmembrane region" description="Helical" evidence="10">
    <location>
        <begin position="241"/>
        <end position="258"/>
    </location>
</feature>
<feature type="transmembrane region" description="Helical" evidence="10">
    <location>
        <begin position="210"/>
        <end position="229"/>
    </location>
</feature>
<dbReference type="OrthoDB" id="671744at2759"/>
<evidence type="ECO:0000256" key="5">
    <source>
        <dbReference type="ARBA" id="ARBA00022958"/>
    </source>
</evidence>
<dbReference type="OMA" id="HHRMRRW"/>
<dbReference type="InterPro" id="IPR006153">
    <property type="entry name" value="Cation/H_exchanger_TM"/>
</dbReference>